<feature type="compositionally biased region" description="Polar residues" evidence="5">
    <location>
        <begin position="631"/>
        <end position="648"/>
    </location>
</feature>
<feature type="region of interest" description="Disordered" evidence="5">
    <location>
        <begin position="597"/>
        <end position="700"/>
    </location>
</feature>
<feature type="region of interest" description="Disordered" evidence="5">
    <location>
        <begin position="539"/>
        <end position="560"/>
    </location>
</feature>
<evidence type="ECO:0000256" key="3">
    <source>
        <dbReference type="ARBA" id="ARBA00022833"/>
    </source>
</evidence>
<feature type="non-terminal residue" evidence="7">
    <location>
        <position position="1421"/>
    </location>
</feature>
<dbReference type="InterPro" id="IPR004181">
    <property type="entry name" value="Znf_MIZ"/>
</dbReference>
<dbReference type="InterPro" id="IPR013083">
    <property type="entry name" value="Znf_RING/FYVE/PHD"/>
</dbReference>
<comment type="caution">
    <text evidence="7">The sequence shown here is derived from an EMBL/GenBank/DDBJ whole genome shotgun (WGS) entry which is preliminary data.</text>
</comment>
<dbReference type="InterPro" id="IPR041670">
    <property type="entry name" value="Znf-CCHC_6"/>
</dbReference>
<keyword evidence="8" id="KW-1185">Reference proteome</keyword>
<feature type="compositionally biased region" description="Polar residues" evidence="5">
    <location>
        <begin position="550"/>
        <end position="560"/>
    </location>
</feature>
<dbReference type="Pfam" id="PF15288">
    <property type="entry name" value="zf-CCHC_6"/>
    <property type="match status" value="1"/>
</dbReference>
<evidence type="ECO:0000313" key="7">
    <source>
        <dbReference type="EMBL" id="MCL7051904.1"/>
    </source>
</evidence>
<evidence type="ECO:0000259" key="6">
    <source>
        <dbReference type="PROSITE" id="PS51044"/>
    </source>
</evidence>
<dbReference type="PROSITE" id="PS51044">
    <property type="entry name" value="ZF_SP_RING"/>
    <property type="match status" value="1"/>
</dbReference>
<feature type="region of interest" description="Disordered" evidence="5">
    <location>
        <begin position="1"/>
        <end position="31"/>
    </location>
</feature>
<feature type="compositionally biased region" description="Basic and acidic residues" evidence="5">
    <location>
        <begin position="402"/>
        <end position="417"/>
    </location>
</feature>
<dbReference type="PANTHER" id="PTHR10782:SF4">
    <property type="entry name" value="TONALLI, ISOFORM E"/>
    <property type="match status" value="1"/>
</dbReference>
<dbReference type="GO" id="GO:0016925">
    <property type="term" value="P:protein sumoylation"/>
    <property type="evidence" value="ECO:0007669"/>
    <property type="project" value="TreeGrafter"/>
</dbReference>
<feature type="compositionally biased region" description="Pro residues" evidence="5">
    <location>
        <begin position="9"/>
        <end position="20"/>
    </location>
</feature>
<feature type="compositionally biased region" description="Polar residues" evidence="5">
    <location>
        <begin position="657"/>
        <end position="690"/>
    </location>
</feature>
<dbReference type="CDD" id="cd16650">
    <property type="entry name" value="SP-RING_PIAS-like"/>
    <property type="match status" value="1"/>
</dbReference>
<feature type="compositionally biased region" description="Polar residues" evidence="5">
    <location>
        <begin position="960"/>
        <end position="974"/>
    </location>
</feature>
<evidence type="ECO:0000256" key="4">
    <source>
        <dbReference type="PROSITE-ProRule" id="PRU00452"/>
    </source>
</evidence>
<accession>A0AA41W2Z0</accession>
<dbReference type="PANTHER" id="PTHR10782">
    <property type="entry name" value="ZINC FINGER MIZ DOMAIN-CONTAINING PROTEIN"/>
    <property type="match status" value="1"/>
</dbReference>
<feature type="region of interest" description="Disordered" evidence="5">
    <location>
        <begin position="400"/>
        <end position="426"/>
    </location>
</feature>
<dbReference type="GO" id="GO:0000785">
    <property type="term" value="C:chromatin"/>
    <property type="evidence" value="ECO:0007669"/>
    <property type="project" value="TreeGrafter"/>
</dbReference>
<feature type="region of interest" description="Disordered" evidence="5">
    <location>
        <begin position="895"/>
        <end position="1031"/>
    </location>
</feature>
<sequence>MLVGHSTGPPRPPPPPPPPMGGGGGNTDLIPASMNSSKLTSVLKQLSSLVTTGQRFDSRQFNLCVALARGIDYAIANDEIPDGVQELPSLFKQVCKDKNGVLLQATGMMLMVSLKSACRSGWFLAKDADELLDCANKLRVGFCNPADIVIEPTNPPPIISKILNRFCPCIKMTRIFASLELKPGFGAYLLDFHVSKNDATAREKIRLFVARMDNVDTSACLITPQEANFLLNGKGIRRRTINSLDHGPQIPTNVTAMVKYGTNLLQAVGHFNGNYTIIIGFTSEVSSIDIPDLQHYARPLSAVNSLDSEIVKGVSRISLNCPISFKRISVPVKGRLCKHHQCFDYANYIKINSRKPSWCCPQCNQSVCYTDIRIDQRMVEVLEDVGENVADVIVSADGSWKPVRETDDPSNKKDKTPRLGIEGDDSDKCVPERFSDSAANVVKGINGNDAMHTSEVEDLNPLKNYVDVNPPMEFDTTGIQNEDAFCSGFLFSNSSAASDTVAQTPNTRLNPRAMDPILEPSLTSFRLIRVVTDAVTPTHNLGPGDVPEASQPTTSLTRNYPETDNISLQWLLKINGESWRQKPRNITRTPKVVQALPVQPLVPNSRQRARPRPRLSFSTSSTADAGGAIETPQQRFSRSNMDANSADMSASPGGFPSMTQNWVPRQPSSCQSNDRISSSQTSEDLQNHQPSPVARVSHLASQPVMARPAPHLSHMLGRQGGSLSNAALQPRGQHFLMKSQQPAQRERTLPVVPVQLQPIRDSSSLIVGDTGKALIGEQRRGNGEAKIPKFSRVNNSSEATPVRNWQPPGRMRGSLSGRTFSDALTENIILPSQVTSPSTTRASPVNPISTPGASGGSSQRLSAMPPPVNTISTPSGCGSSQRSLGMPPPVYPISTPSGSGVAAHHLSAMPPPVNTISTPSASGGLSQRPLRMPPPVNPILTPSNSDGSAQRLSAMPPPVNTISTPSASGGSSQRPLGLPPPVNPILTPSDSDGSDQRLSAMPPPVNTISTPSGSGGSSQHPLGMPPPVNPTPGGSGGLAQIPSYIADNSDKHATTLANQRMQVDAEVCDEAEVGTSETEQQSKYGVRGLKMQKHPTLVQAEMEVYDEAGFCRILRDDDEAEGKKMKKTVAREELGLNRQSGLTTEGLNKTNVSVKQGNLTANCDGSIMSMEVESNPGEKTSVIFKPKKSNAKNDVKEKHQSVKIVQERFVCRACGQEGHMRTNKNCPMYGEYLDTQIKLTNNMHAPTMVDQPMQVDAEECEKAEVGSNESKTGKTDGARELEMLKWAAGLCRMRLDGKQGKHPTQVQADEEIEDEAAGLCRMENISRESRDPKEVESVCGETTFSGNIESVSDAKVKHSASKNTRERFVCGACGQDGHMRTSKNCPRYGKDVDIQMVESSGGERVSGKRNRSSSNAQPKIN</sequence>
<dbReference type="Proteomes" id="UP001177140">
    <property type="component" value="Unassembled WGS sequence"/>
</dbReference>
<feature type="compositionally biased region" description="Polar residues" evidence="5">
    <location>
        <begin position="834"/>
        <end position="861"/>
    </location>
</feature>
<evidence type="ECO:0000256" key="1">
    <source>
        <dbReference type="ARBA" id="ARBA00022723"/>
    </source>
</evidence>
<reference evidence="7" key="1">
    <citation type="submission" date="2022-03" db="EMBL/GenBank/DDBJ databases">
        <title>A functionally conserved STORR gene fusion in Papaver species that diverged 16.8 million years ago.</title>
        <authorList>
            <person name="Catania T."/>
        </authorList>
    </citation>
    <scope>NUCLEOTIDE SEQUENCE</scope>
    <source>
        <strain evidence="7">S-191538</strain>
    </source>
</reference>
<feature type="region of interest" description="Disordered" evidence="5">
    <location>
        <begin position="834"/>
        <end position="863"/>
    </location>
</feature>
<dbReference type="SMART" id="SM00343">
    <property type="entry name" value="ZnF_C2HC"/>
    <property type="match status" value="2"/>
</dbReference>
<evidence type="ECO:0000313" key="8">
    <source>
        <dbReference type="Proteomes" id="UP001177140"/>
    </source>
</evidence>
<proteinExistence type="predicted"/>
<evidence type="ECO:0000256" key="5">
    <source>
        <dbReference type="SAM" id="MobiDB-lite"/>
    </source>
</evidence>
<keyword evidence="3" id="KW-0862">Zinc</keyword>
<dbReference type="GO" id="GO:0061665">
    <property type="term" value="F:SUMO ligase activity"/>
    <property type="evidence" value="ECO:0007669"/>
    <property type="project" value="TreeGrafter"/>
</dbReference>
<dbReference type="GO" id="GO:0008270">
    <property type="term" value="F:zinc ion binding"/>
    <property type="evidence" value="ECO:0007669"/>
    <property type="project" value="UniProtKB-KW"/>
</dbReference>
<feature type="compositionally biased region" description="Polar residues" evidence="5">
    <location>
        <begin position="914"/>
        <end position="925"/>
    </location>
</feature>
<dbReference type="Pfam" id="PF02891">
    <property type="entry name" value="zf-MIZ"/>
    <property type="match status" value="1"/>
</dbReference>
<dbReference type="EMBL" id="JAJJMA010343705">
    <property type="protein sequence ID" value="MCL7051904.1"/>
    <property type="molecule type" value="Genomic_DNA"/>
</dbReference>
<name>A0AA41W2Z0_PAPNU</name>
<feature type="compositionally biased region" description="Polar residues" evidence="5">
    <location>
        <begin position="1412"/>
        <end position="1421"/>
    </location>
</feature>
<keyword evidence="2 4" id="KW-0863">Zinc-finger</keyword>
<evidence type="ECO:0000256" key="2">
    <source>
        <dbReference type="ARBA" id="ARBA00022771"/>
    </source>
</evidence>
<organism evidence="7 8">
    <name type="scientific">Papaver nudicaule</name>
    <name type="common">Iceland poppy</name>
    <dbReference type="NCBI Taxonomy" id="74823"/>
    <lineage>
        <taxon>Eukaryota</taxon>
        <taxon>Viridiplantae</taxon>
        <taxon>Streptophyta</taxon>
        <taxon>Embryophyta</taxon>
        <taxon>Tracheophyta</taxon>
        <taxon>Spermatophyta</taxon>
        <taxon>Magnoliopsida</taxon>
        <taxon>Ranunculales</taxon>
        <taxon>Papaveraceae</taxon>
        <taxon>Papaveroideae</taxon>
        <taxon>Papaver</taxon>
    </lineage>
</organism>
<feature type="compositionally biased region" description="Polar residues" evidence="5">
    <location>
        <begin position="940"/>
        <end position="951"/>
    </location>
</feature>
<protein>
    <recommendedName>
        <fullName evidence="6">SP-RING-type domain-containing protein</fullName>
    </recommendedName>
</protein>
<dbReference type="GO" id="GO:0003676">
    <property type="term" value="F:nucleic acid binding"/>
    <property type="evidence" value="ECO:0007669"/>
    <property type="project" value="InterPro"/>
</dbReference>
<gene>
    <name evidence="7" type="ORF">MKW94_017842</name>
</gene>
<keyword evidence="1" id="KW-0479">Metal-binding</keyword>
<dbReference type="Gene3D" id="3.30.40.10">
    <property type="entry name" value="Zinc/RING finger domain, C3HC4 (zinc finger)"/>
    <property type="match status" value="1"/>
</dbReference>
<feature type="domain" description="SP-RING-type" evidence="6">
    <location>
        <begin position="306"/>
        <end position="387"/>
    </location>
</feature>
<dbReference type="InterPro" id="IPR001878">
    <property type="entry name" value="Znf_CCHC"/>
</dbReference>
<feature type="region of interest" description="Disordered" evidence="5">
    <location>
        <begin position="1397"/>
        <end position="1421"/>
    </location>
</feature>